<keyword evidence="2" id="KW-0472">Membrane</keyword>
<gene>
    <name evidence="3" type="ORF">CHYS00102_LOCUS1029</name>
</gene>
<accession>A0A7S1FLT3</accession>
<protein>
    <submittedName>
        <fullName evidence="3">Uncharacterized protein</fullName>
    </submittedName>
</protein>
<reference evidence="3" key="1">
    <citation type="submission" date="2021-01" db="EMBL/GenBank/DDBJ databases">
        <authorList>
            <person name="Corre E."/>
            <person name="Pelletier E."/>
            <person name="Niang G."/>
            <person name="Scheremetjew M."/>
            <person name="Finn R."/>
            <person name="Kale V."/>
            <person name="Holt S."/>
            <person name="Cochrane G."/>
            <person name="Meng A."/>
            <person name="Brown T."/>
            <person name="Cohen L."/>
        </authorList>
    </citation>
    <scope>NUCLEOTIDE SEQUENCE</scope>
    <source>
        <strain evidence="3">308</strain>
    </source>
</reference>
<evidence type="ECO:0000256" key="2">
    <source>
        <dbReference type="SAM" id="Phobius"/>
    </source>
</evidence>
<dbReference type="AlphaFoldDB" id="A0A7S1FLT3"/>
<keyword evidence="2" id="KW-0812">Transmembrane</keyword>
<dbReference type="EMBL" id="HBFR01001651">
    <property type="protein sequence ID" value="CAD8873868.1"/>
    <property type="molecule type" value="Transcribed_RNA"/>
</dbReference>
<feature type="transmembrane region" description="Helical" evidence="2">
    <location>
        <begin position="99"/>
        <end position="123"/>
    </location>
</feature>
<name>A0A7S1FLT3_9STRA</name>
<feature type="compositionally biased region" description="Polar residues" evidence="1">
    <location>
        <begin position="27"/>
        <end position="39"/>
    </location>
</feature>
<evidence type="ECO:0000313" key="3">
    <source>
        <dbReference type="EMBL" id="CAD8873868.1"/>
    </source>
</evidence>
<keyword evidence="2" id="KW-1133">Transmembrane helix</keyword>
<feature type="region of interest" description="Disordered" evidence="1">
    <location>
        <begin position="24"/>
        <end position="56"/>
    </location>
</feature>
<evidence type="ECO:0000256" key="1">
    <source>
        <dbReference type="SAM" id="MobiDB-lite"/>
    </source>
</evidence>
<organism evidence="3">
    <name type="scientific">Corethron hystrix</name>
    <dbReference type="NCBI Taxonomy" id="216773"/>
    <lineage>
        <taxon>Eukaryota</taxon>
        <taxon>Sar</taxon>
        <taxon>Stramenopiles</taxon>
        <taxon>Ochrophyta</taxon>
        <taxon>Bacillariophyta</taxon>
        <taxon>Coscinodiscophyceae</taxon>
        <taxon>Corethrophycidae</taxon>
        <taxon>Corethrales</taxon>
        <taxon>Corethraceae</taxon>
        <taxon>Corethron</taxon>
    </lineage>
</organism>
<proteinExistence type="predicted"/>
<sequence>MSRFPSLESLAELDFSEREYSGGRQIDYSTTGNTETFDSTDGESRGNVDPVKSYDTGVLTNDTGGTSNTFGSRYSYITERAHKACCAKSARFCCCYVPLGYIPIITMLILISFVLSMIPVWYYGVCPTVIWSDELFAHLFESQAIAATNEAMRQNDDDLFDAGNEVIMIGDSNLKKWEKGENCGYDREYCSETVLPGSLNMAVEKSTCSALSFFTNDQVDEYGEVTMNSGYSKFLGNQTQGIRWAIISCGEQDIQFSQCGLFSFNGHSPEFAFNSFKSAATGILGSNASERARSYTSILFISTIRNPRSKAHHESFSKYDDLVRNYARSLASEKRKDSSYGETSAHSTPPVVYVDAARSFEKMGNSDEFYSDQSPGLSPIGYSYWSEWVYNALAEAAGGNNCVTWVSKMCTLRL</sequence>